<protein>
    <recommendedName>
        <fullName evidence="3">phosphoinositide 5-phosphatase</fullName>
        <ecNumber evidence="3">3.1.3.36</ecNumber>
    </recommendedName>
</protein>
<proteinExistence type="inferred from homology"/>
<evidence type="ECO:0000256" key="3">
    <source>
        <dbReference type="ARBA" id="ARBA00013044"/>
    </source>
</evidence>
<comment type="similarity">
    <text evidence="1">Belongs to the synaptojanin family.</text>
</comment>
<dbReference type="SMART" id="SM00128">
    <property type="entry name" value="IPPc"/>
    <property type="match status" value="1"/>
</dbReference>
<dbReference type="Pfam" id="PF02383">
    <property type="entry name" value="Syja_N"/>
    <property type="match status" value="1"/>
</dbReference>
<dbReference type="KEGG" id="tet:TTHERM_00470460"/>
<evidence type="ECO:0000259" key="5">
    <source>
        <dbReference type="PROSITE" id="PS50275"/>
    </source>
</evidence>
<evidence type="ECO:0000313" key="6">
    <source>
        <dbReference type="EMBL" id="EAR85273.2"/>
    </source>
</evidence>
<dbReference type="GO" id="GO:0046856">
    <property type="term" value="P:phosphatidylinositol dephosphorylation"/>
    <property type="evidence" value="ECO:0007669"/>
    <property type="project" value="InterPro"/>
</dbReference>
<dbReference type="GO" id="GO:0043812">
    <property type="term" value="F:phosphatidylinositol-4-phosphate phosphatase activity"/>
    <property type="evidence" value="ECO:0007669"/>
    <property type="project" value="TreeGrafter"/>
</dbReference>
<accession>I7LTH8</accession>
<name>I7LTH8_TETTS</name>
<dbReference type="AlphaFoldDB" id="I7LTH8"/>
<evidence type="ECO:0000256" key="2">
    <source>
        <dbReference type="ARBA" id="ARBA00009678"/>
    </source>
</evidence>
<dbReference type="STRING" id="312017.I7LTH8"/>
<dbReference type="Gene3D" id="3.60.10.10">
    <property type="entry name" value="Endonuclease/exonuclease/phosphatase"/>
    <property type="match status" value="1"/>
</dbReference>
<dbReference type="eggNOG" id="KOG4510">
    <property type="taxonomic scope" value="Eukaryota"/>
</dbReference>
<dbReference type="EMBL" id="GG662622">
    <property type="protein sequence ID" value="EAR85273.2"/>
    <property type="molecule type" value="Genomic_DNA"/>
</dbReference>
<sequence length="1156" mass="135668">MLIFKQQQKIGDTNNLKAIEVSISRNEILIKANPDYFVVGTKLHIKRQFQPIYKDVSLKYDIQEENRAYNFSAFLGILSFKNYGYDFLVMVQDAKKVATIQKQDIFLILKVHMICIERDEITGNQSKSINCYLQQISNILQTGHYFSFSYSISQSLEDQNRYPLKPNIQFLWNYHLMDPLRNSNLVNKKWCIQLIQGFVTQFTTLLKDNQPIQYTLITRRSSFRGGTRYNHRGVDEDGNVANYCESEQILQLGSICCSHTQIRGSVPLFWEQKGFQATLQLIKTEEENKKAFLKHFQKIKQDYKNVMCVNLMSKTKHLEQQLTQQFENCIQKCSLNFLRYEFFDFHEACKGFNYQNINELAESLKLITYSFKFFALDQNTNKILFEQTGVIRTNCLDCLDRTNVFMTKIAGIVIEHMMNHMNKQTIKEFDSPILNLIDGQTQGKKIHPFMTNFKNAWADNGDQISKHYAGTGATTSKATKQGNIGFMGFLDQSLKGIERFYKGNFEDSYKQECLDIITGRNYQSSGQLDKSIIQNNEEVKENQEKDQKYFDSQENQDQEQKNIDFDIKQSCILDKNNINLNLLTITWNTQQFNIQNQNMEETCFINFERSIPPDFIFFTFQNINDFDNAIQSYWFQLIQKCIMQFGQEYKMVSYHYSKNSKIMITAYVLSSLPYQVIQLQIDEVFSPIFGDESKIYGCVGVKYLIESSQFAFLSCYLPEKSEDHEKRIQLLNEYMKNIFIQNYSITDNQQTQFQELDVQILLGNLNFQITLSNQIIQEHINNYQILKQENNYEQLQKCINFLLDFDQFKNFQKLQNFLSSYVEGQIDYLPQSKKKVDKNSDNKYSWFDRIFVNKNKQNIEYQIQSYQQHEEILDASYSPISFSAVFNLPKQLKDSQNKDNQKNINLEQKIFIDAQNAPRIFEFFKPPQVLEKQTLNKLNHSRSGQENTENNSLSLDASVTMIMNTNEEDQDDQSQSERYSLLQNILNENNQNNQCNEQEINIKRSQNCQMELSQQQQQENNLNSSNIQGKVETNVNNQSKESNQKQNGNVTISFFNNNQNDKEDKGQQLFQLPLIKDYISSKELSKEDKDKKLLKQSQCSSLKNLQSFEINQKEDEDIEDQAQQSRHRKMSSFDICVIEDKSTQEQKKALQVIKEE</sequence>
<dbReference type="eggNOG" id="KOG1890">
    <property type="taxonomic scope" value="Eukaryota"/>
</dbReference>
<dbReference type="RefSeq" id="XP_001032936.2">
    <property type="nucleotide sequence ID" value="XM_001032936.2"/>
</dbReference>
<dbReference type="InterPro" id="IPR036691">
    <property type="entry name" value="Endo/exonu/phosph_ase_sf"/>
</dbReference>
<dbReference type="GeneID" id="7843507"/>
<reference evidence="7" key="1">
    <citation type="journal article" date="2006" name="PLoS Biol.">
        <title>Macronuclear genome sequence of the ciliate Tetrahymena thermophila, a model eukaryote.</title>
        <authorList>
            <person name="Eisen J.A."/>
            <person name="Coyne R.S."/>
            <person name="Wu M."/>
            <person name="Wu D."/>
            <person name="Thiagarajan M."/>
            <person name="Wortman J.R."/>
            <person name="Badger J.H."/>
            <person name="Ren Q."/>
            <person name="Amedeo P."/>
            <person name="Jones K.M."/>
            <person name="Tallon L.J."/>
            <person name="Delcher A.L."/>
            <person name="Salzberg S.L."/>
            <person name="Silva J.C."/>
            <person name="Haas B.J."/>
            <person name="Majoros W.H."/>
            <person name="Farzad M."/>
            <person name="Carlton J.M."/>
            <person name="Smith R.K. Jr."/>
            <person name="Garg J."/>
            <person name="Pearlman R.E."/>
            <person name="Karrer K.M."/>
            <person name="Sun L."/>
            <person name="Manning G."/>
            <person name="Elde N.C."/>
            <person name="Turkewitz A.P."/>
            <person name="Asai D.J."/>
            <person name="Wilkes D.E."/>
            <person name="Wang Y."/>
            <person name="Cai H."/>
            <person name="Collins K."/>
            <person name="Stewart B.A."/>
            <person name="Lee S.R."/>
            <person name="Wilamowska K."/>
            <person name="Weinberg Z."/>
            <person name="Ruzzo W.L."/>
            <person name="Wloga D."/>
            <person name="Gaertig J."/>
            <person name="Frankel J."/>
            <person name="Tsao C.-C."/>
            <person name="Gorovsky M.A."/>
            <person name="Keeling P.J."/>
            <person name="Waller R.F."/>
            <person name="Patron N.J."/>
            <person name="Cherry J.M."/>
            <person name="Stover N.A."/>
            <person name="Krieger C.J."/>
            <person name="del Toro C."/>
            <person name="Ryder H.F."/>
            <person name="Williamson S.C."/>
            <person name="Barbeau R.A."/>
            <person name="Hamilton E.P."/>
            <person name="Orias E."/>
        </authorList>
    </citation>
    <scope>NUCLEOTIDE SEQUENCE [LARGE SCALE GENOMIC DNA]</scope>
    <source>
        <strain evidence="7">SB210</strain>
    </source>
</reference>
<dbReference type="EC" id="3.1.3.36" evidence="3"/>
<dbReference type="InterPro" id="IPR000300">
    <property type="entry name" value="IPPc"/>
</dbReference>
<dbReference type="Proteomes" id="UP000009168">
    <property type="component" value="Unassembled WGS sequence"/>
</dbReference>
<evidence type="ECO:0000256" key="1">
    <source>
        <dbReference type="ARBA" id="ARBA00008943"/>
    </source>
</evidence>
<feature type="region of interest" description="Disordered" evidence="4">
    <location>
        <begin position="1037"/>
        <end position="1066"/>
    </location>
</feature>
<feature type="domain" description="SAC" evidence="5">
    <location>
        <begin position="145"/>
        <end position="470"/>
    </location>
</feature>
<dbReference type="InterPro" id="IPR002013">
    <property type="entry name" value="SAC_dom"/>
</dbReference>
<feature type="compositionally biased region" description="Low complexity" evidence="4">
    <location>
        <begin position="1037"/>
        <end position="1049"/>
    </location>
</feature>
<keyword evidence="7" id="KW-1185">Reference proteome</keyword>
<feature type="compositionally biased region" description="Polar residues" evidence="4">
    <location>
        <begin position="1050"/>
        <end position="1059"/>
    </location>
</feature>
<dbReference type="PANTHER" id="PTHR45662:SF2">
    <property type="entry name" value="PHOSPHATIDYLINOSITOL-3-PHOSPHATASE SAC1"/>
    <property type="match status" value="1"/>
</dbReference>
<comment type="similarity">
    <text evidence="2">In the central section; belongs to the inositol 1,4,5-trisphosphate 5-phosphatase family.</text>
</comment>
<dbReference type="PROSITE" id="PS50275">
    <property type="entry name" value="SAC"/>
    <property type="match status" value="1"/>
</dbReference>
<dbReference type="OrthoDB" id="312112at2759"/>
<dbReference type="SUPFAM" id="SSF56219">
    <property type="entry name" value="DNase I-like"/>
    <property type="match status" value="1"/>
</dbReference>
<dbReference type="PANTHER" id="PTHR45662">
    <property type="entry name" value="PHOSPHATIDYLINOSITIDE PHOSPHATASE SAC1"/>
    <property type="match status" value="1"/>
</dbReference>
<feature type="region of interest" description="Disordered" evidence="4">
    <location>
        <begin position="1105"/>
        <end position="1130"/>
    </location>
</feature>
<dbReference type="InParanoid" id="I7LTH8"/>
<evidence type="ECO:0000313" key="7">
    <source>
        <dbReference type="Proteomes" id="UP000009168"/>
    </source>
</evidence>
<dbReference type="GO" id="GO:0004439">
    <property type="term" value="F:phosphatidylinositol-4,5-bisphosphate 5-phosphatase activity"/>
    <property type="evidence" value="ECO:0007669"/>
    <property type="project" value="UniProtKB-EC"/>
</dbReference>
<dbReference type="GO" id="GO:0005783">
    <property type="term" value="C:endoplasmic reticulum"/>
    <property type="evidence" value="ECO:0007669"/>
    <property type="project" value="TreeGrafter"/>
</dbReference>
<evidence type="ECO:0000256" key="4">
    <source>
        <dbReference type="SAM" id="MobiDB-lite"/>
    </source>
</evidence>
<organism evidence="6 7">
    <name type="scientific">Tetrahymena thermophila (strain SB210)</name>
    <dbReference type="NCBI Taxonomy" id="312017"/>
    <lineage>
        <taxon>Eukaryota</taxon>
        <taxon>Sar</taxon>
        <taxon>Alveolata</taxon>
        <taxon>Ciliophora</taxon>
        <taxon>Intramacronucleata</taxon>
        <taxon>Oligohymenophorea</taxon>
        <taxon>Hymenostomatida</taxon>
        <taxon>Tetrahymenina</taxon>
        <taxon>Tetrahymenidae</taxon>
        <taxon>Tetrahymena</taxon>
    </lineage>
</organism>
<gene>
    <name evidence="6" type="ORF">TTHERM_00470460</name>
</gene>